<evidence type="ECO:0000313" key="2">
    <source>
        <dbReference type="Proteomes" id="UP000305888"/>
    </source>
</evidence>
<dbReference type="Proteomes" id="UP000305888">
    <property type="component" value="Plasmid pD4M1F"/>
</dbReference>
<accession>A0A5B8G4E4</accession>
<dbReference type="AlphaFoldDB" id="A0A5B8G4E4"/>
<dbReference type="RefSeq" id="WP_138579374.1">
    <property type="nucleotide sequence ID" value="NZ_CP040824.1"/>
</dbReference>
<name>A0A5B8G4E4_9RHOB</name>
<keyword evidence="1" id="KW-0614">Plasmid</keyword>
<dbReference type="KEGG" id="ppru:FDP22_24145"/>
<gene>
    <name evidence="1" type="ORF">FDP22_24145</name>
</gene>
<geneLocation type="plasmid" evidence="2">
    <name>pd4m1f</name>
</geneLocation>
<proteinExistence type="predicted"/>
<dbReference type="EMBL" id="CP040824">
    <property type="protein sequence ID" value="QDL94954.1"/>
    <property type="molecule type" value="Genomic_DNA"/>
</dbReference>
<reference evidence="1 2" key="1">
    <citation type="submission" date="2019-06" db="EMBL/GenBank/DDBJ databases">
        <title>Genome sequence of Rhodobacteraceae bacterium D4M1.</title>
        <authorList>
            <person name="Cao J."/>
        </authorList>
    </citation>
    <scope>NUCLEOTIDE SEQUENCE [LARGE SCALE GENOMIC DNA]</scope>
    <source>
        <strain evidence="1 2">D4M1</strain>
        <plasmid evidence="2">pd4m1f</plasmid>
    </source>
</reference>
<keyword evidence="2" id="KW-1185">Reference proteome</keyword>
<evidence type="ECO:0000313" key="1">
    <source>
        <dbReference type="EMBL" id="QDL94954.1"/>
    </source>
</evidence>
<sequence>MQIYFQKTGPYAGKFLSSDQESIISDGLDKIPSEGEGSIFFTYIAFSDSNYTLTFSQCAEDGSIVSSRKKRFQDTPFTVETFMQFAFRCLGGQ</sequence>
<protein>
    <submittedName>
        <fullName evidence="1">Uncharacterized protein</fullName>
    </submittedName>
</protein>
<organism evidence="1 2">
    <name type="scientific">Paroceanicella profunda</name>
    <dbReference type="NCBI Taxonomy" id="2579971"/>
    <lineage>
        <taxon>Bacteria</taxon>
        <taxon>Pseudomonadati</taxon>
        <taxon>Pseudomonadota</taxon>
        <taxon>Alphaproteobacteria</taxon>
        <taxon>Rhodobacterales</taxon>
        <taxon>Paracoccaceae</taxon>
        <taxon>Paroceanicella</taxon>
    </lineage>
</organism>